<keyword evidence="3" id="KW-0813">Transport</keyword>
<dbReference type="GO" id="GO:0005886">
    <property type="term" value="C:plasma membrane"/>
    <property type="evidence" value="ECO:0007669"/>
    <property type="project" value="UniProtKB-SubCell"/>
</dbReference>
<feature type="transmembrane region" description="Helical" evidence="8">
    <location>
        <begin position="180"/>
        <end position="199"/>
    </location>
</feature>
<dbReference type="InterPro" id="IPR002781">
    <property type="entry name" value="TM_pro_TauE-like"/>
</dbReference>
<accession>A0A1I4JJE2</accession>
<feature type="transmembrane region" description="Helical" evidence="8">
    <location>
        <begin position="80"/>
        <end position="101"/>
    </location>
</feature>
<evidence type="ECO:0000256" key="8">
    <source>
        <dbReference type="RuleBase" id="RU363041"/>
    </source>
</evidence>
<name>A0A1I4JJE2_9RHOB</name>
<keyword evidence="4 8" id="KW-1003">Cell membrane</keyword>
<gene>
    <name evidence="9" type="ORF">SAMN04488042_1011035</name>
</gene>
<protein>
    <recommendedName>
        <fullName evidence="8">Probable membrane transporter protein</fullName>
    </recommendedName>
</protein>
<evidence type="ECO:0000256" key="6">
    <source>
        <dbReference type="ARBA" id="ARBA00022989"/>
    </source>
</evidence>
<organism evidence="9 10">
    <name type="scientific">Shimia aestuarii</name>
    <dbReference type="NCBI Taxonomy" id="254406"/>
    <lineage>
        <taxon>Bacteria</taxon>
        <taxon>Pseudomonadati</taxon>
        <taxon>Pseudomonadota</taxon>
        <taxon>Alphaproteobacteria</taxon>
        <taxon>Rhodobacterales</taxon>
        <taxon>Roseobacteraceae</taxon>
    </lineage>
</organism>
<reference evidence="9 10" key="1">
    <citation type="submission" date="2016-10" db="EMBL/GenBank/DDBJ databases">
        <authorList>
            <person name="de Groot N.N."/>
        </authorList>
    </citation>
    <scope>NUCLEOTIDE SEQUENCE [LARGE SCALE GENOMIC DNA]</scope>
    <source>
        <strain evidence="9 10">DSM 15283</strain>
    </source>
</reference>
<evidence type="ECO:0000313" key="9">
    <source>
        <dbReference type="EMBL" id="SFL66226.1"/>
    </source>
</evidence>
<keyword evidence="6 8" id="KW-1133">Transmembrane helix</keyword>
<evidence type="ECO:0000256" key="3">
    <source>
        <dbReference type="ARBA" id="ARBA00022448"/>
    </source>
</evidence>
<evidence type="ECO:0000313" key="10">
    <source>
        <dbReference type="Proteomes" id="UP000199144"/>
    </source>
</evidence>
<feature type="transmembrane region" description="Helical" evidence="8">
    <location>
        <begin position="107"/>
        <end position="131"/>
    </location>
</feature>
<comment type="subcellular location">
    <subcellularLocation>
        <location evidence="1 8">Cell membrane</location>
        <topology evidence="1 8">Multi-pass membrane protein</topology>
    </subcellularLocation>
</comment>
<dbReference type="Proteomes" id="UP000199144">
    <property type="component" value="Unassembled WGS sequence"/>
</dbReference>
<feature type="transmembrane region" description="Helical" evidence="8">
    <location>
        <begin position="12"/>
        <end position="38"/>
    </location>
</feature>
<proteinExistence type="inferred from homology"/>
<dbReference type="AlphaFoldDB" id="A0A1I4JJE2"/>
<evidence type="ECO:0000256" key="1">
    <source>
        <dbReference type="ARBA" id="ARBA00004651"/>
    </source>
</evidence>
<dbReference type="STRING" id="254406.SAMN04488042_1011035"/>
<keyword evidence="10" id="KW-1185">Reference proteome</keyword>
<dbReference type="OrthoDB" id="9800873at2"/>
<dbReference type="RefSeq" id="WP_093091482.1">
    <property type="nucleotide sequence ID" value="NZ_FOTQ01000001.1"/>
</dbReference>
<keyword evidence="5 8" id="KW-0812">Transmembrane</keyword>
<evidence type="ECO:0000256" key="5">
    <source>
        <dbReference type="ARBA" id="ARBA00022692"/>
    </source>
</evidence>
<dbReference type="Pfam" id="PF01925">
    <property type="entry name" value="TauE"/>
    <property type="match status" value="1"/>
</dbReference>
<dbReference type="PANTHER" id="PTHR30269:SF32">
    <property type="entry name" value="MEMBRANE TRANSPORTER PROTEIN-RELATED"/>
    <property type="match status" value="1"/>
</dbReference>
<sequence>MDAILTHLGPVLLVSSLLIAVFAGIIKGMVGFGMPMVLVSALSTFLTPDWALAGLILPTVVTNGMQALRQGPRAALHSVVRFRTFLLVGAVALVISAQFVRVLPQNAFLLLIGLPVTAFAAMQLFGVTIALSKPSRRVEAVIAAIAGGIGGVSGVWGPPTVAYLTALGTEKAEQIRVQGVIYGLGAVLLFFAHIGSGVLRGDTALFSLMLVPPAILGMWLGGRIHDRIDQATFRKATLLVLTIAGLNLIRRALIG</sequence>
<feature type="transmembrane region" description="Helical" evidence="8">
    <location>
        <begin position="50"/>
        <end position="68"/>
    </location>
</feature>
<feature type="transmembrane region" description="Helical" evidence="8">
    <location>
        <begin position="236"/>
        <end position="254"/>
    </location>
</feature>
<dbReference type="InterPro" id="IPR052017">
    <property type="entry name" value="TSUP"/>
</dbReference>
<comment type="similarity">
    <text evidence="2 8">Belongs to the 4-toluene sulfonate uptake permease (TSUP) (TC 2.A.102) family.</text>
</comment>
<keyword evidence="7 8" id="KW-0472">Membrane</keyword>
<evidence type="ECO:0000256" key="7">
    <source>
        <dbReference type="ARBA" id="ARBA00023136"/>
    </source>
</evidence>
<dbReference type="EMBL" id="FOTQ01000001">
    <property type="protein sequence ID" value="SFL66226.1"/>
    <property type="molecule type" value="Genomic_DNA"/>
</dbReference>
<evidence type="ECO:0000256" key="4">
    <source>
        <dbReference type="ARBA" id="ARBA00022475"/>
    </source>
</evidence>
<evidence type="ECO:0000256" key="2">
    <source>
        <dbReference type="ARBA" id="ARBA00009142"/>
    </source>
</evidence>
<dbReference type="PANTHER" id="PTHR30269">
    <property type="entry name" value="TRANSMEMBRANE PROTEIN YFCA"/>
    <property type="match status" value="1"/>
</dbReference>
<feature type="transmembrane region" description="Helical" evidence="8">
    <location>
        <begin position="205"/>
        <end position="224"/>
    </location>
</feature>